<dbReference type="AlphaFoldDB" id="C1A404"/>
<dbReference type="PROSITE" id="PS51257">
    <property type="entry name" value="PROKAR_LIPOPROTEIN"/>
    <property type="match status" value="1"/>
</dbReference>
<evidence type="ECO:0000256" key="1">
    <source>
        <dbReference type="SAM" id="MobiDB-lite"/>
    </source>
</evidence>
<feature type="region of interest" description="Disordered" evidence="1">
    <location>
        <begin position="65"/>
        <end position="88"/>
    </location>
</feature>
<feature type="compositionally biased region" description="Polar residues" evidence="1">
    <location>
        <begin position="65"/>
        <end position="79"/>
    </location>
</feature>
<dbReference type="KEGG" id="gau:GAU_1787"/>
<dbReference type="InterPro" id="IPR013424">
    <property type="entry name" value="Ice-binding_C"/>
</dbReference>
<gene>
    <name evidence="4" type="ordered locus">GAU_1787</name>
</gene>
<evidence type="ECO:0000313" key="5">
    <source>
        <dbReference type="Proteomes" id="UP000002209"/>
    </source>
</evidence>
<organism evidence="4 5">
    <name type="scientific">Gemmatimonas aurantiaca (strain DSM 14586 / JCM 11422 / NBRC 100505 / T-27)</name>
    <dbReference type="NCBI Taxonomy" id="379066"/>
    <lineage>
        <taxon>Bacteria</taxon>
        <taxon>Pseudomonadati</taxon>
        <taxon>Gemmatimonadota</taxon>
        <taxon>Gemmatimonadia</taxon>
        <taxon>Gemmatimonadales</taxon>
        <taxon>Gemmatimonadaceae</taxon>
        <taxon>Gemmatimonas</taxon>
    </lineage>
</organism>
<dbReference type="Proteomes" id="UP000002209">
    <property type="component" value="Chromosome"/>
</dbReference>
<dbReference type="RefSeq" id="WP_012683276.1">
    <property type="nucleotide sequence ID" value="NC_012489.1"/>
</dbReference>
<feature type="domain" description="Ice-binding protein C-terminal" evidence="3">
    <location>
        <begin position="291"/>
        <end position="313"/>
    </location>
</feature>
<keyword evidence="5" id="KW-1185">Reference proteome</keyword>
<accession>C1A404</accession>
<dbReference type="NCBIfam" id="TIGR02595">
    <property type="entry name" value="PEP_CTERM"/>
    <property type="match status" value="1"/>
</dbReference>
<protein>
    <recommendedName>
        <fullName evidence="3">Ice-binding protein C-terminal domain-containing protein</fullName>
    </recommendedName>
</protein>
<feature type="signal peptide" evidence="2">
    <location>
        <begin position="1"/>
        <end position="23"/>
    </location>
</feature>
<keyword evidence="2" id="KW-0732">Signal</keyword>
<proteinExistence type="predicted"/>
<dbReference type="Pfam" id="PF07589">
    <property type="entry name" value="PEP-CTERM"/>
    <property type="match status" value="1"/>
</dbReference>
<dbReference type="EMBL" id="AP009153">
    <property type="protein sequence ID" value="BAH38829.1"/>
    <property type="molecule type" value="Genomic_DNA"/>
</dbReference>
<dbReference type="HOGENOM" id="CLU_879286_0_0_0"/>
<name>C1A404_GEMAT</name>
<evidence type="ECO:0000313" key="4">
    <source>
        <dbReference type="EMBL" id="BAH38829.1"/>
    </source>
</evidence>
<feature type="chain" id="PRO_5002904428" description="Ice-binding protein C-terminal domain-containing protein" evidence="2">
    <location>
        <begin position="24"/>
        <end position="316"/>
    </location>
</feature>
<evidence type="ECO:0000256" key="2">
    <source>
        <dbReference type="SAM" id="SignalP"/>
    </source>
</evidence>
<reference evidence="5" key="1">
    <citation type="submission" date="2006-03" db="EMBL/GenBank/DDBJ databases">
        <title>Complete genome sequence of Gemmatimonas aurantiaca T-27 that represents a novel phylum Gemmatimonadetes.</title>
        <authorList>
            <person name="Takasaki K."/>
            <person name="Ichikawa N."/>
            <person name="Miura H."/>
            <person name="Matsushita S."/>
            <person name="Watanabe Y."/>
            <person name="Oguchi A."/>
            <person name="Ankai A."/>
            <person name="Yashiro I."/>
            <person name="Takahashi M."/>
            <person name="Terui Y."/>
            <person name="Fukui S."/>
            <person name="Yokoyama H."/>
            <person name="Tanikawa S."/>
            <person name="Hanada S."/>
            <person name="Kamagata Y."/>
            <person name="Fujita N."/>
        </authorList>
    </citation>
    <scope>NUCLEOTIDE SEQUENCE [LARGE SCALE GENOMIC DNA]</scope>
    <source>
        <strain evidence="5">T-27 / DSM 14586 / JCM 11422 / NBRC 100505</strain>
    </source>
</reference>
<evidence type="ECO:0000259" key="3">
    <source>
        <dbReference type="Pfam" id="PF07589"/>
    </source>
</evidence>
<sequence>MKHSFLGLGALAVLATVTAPAQAQNLTWFGTTACWTNVQATLGANVEHYDTQAPQTGWRQNCNLSGTSVSNVSPTTQTRIRWDSNDGNDKSELSFQINEYSNSGNNDWPGGPASNASTNRSLGFASAGDLQSLYLGYMNFDDQSGTGLESATLSLNLFFEGLDNPVSYNLFGVTYGENQGSYATQEKVCRRERVRGQWVELCSWETRYHTYDILTLNEAQWFDFNVGDNSYSFRVAGFDSPWDDHSKNYCKAGHYDDLPEVLPEGGKNGSTNGKLCGEIRWNGLNSPSQVVPEPSTYALLAAGLAGIFGLSRRRRA</sequence>